<reference evidence="1" key="1">
    <citation type="journal article" date="2015" name="Nature">
        <title>Complex archaea that bridge the gap between prokaryotes and eukaryotes.</title>
        <authorList>
            <person name="Spang A."/>
            <person name="Saw J.H."/>
            <person name="Jorgensen S.L."/>
            <person name="Zaremba-Niedzwiedzka K."/>
            <person name="Martijn J."/>
            <person name="Lind A.E."/>
            <person name="van Eijk R."/>
            <person name="Schleper C."/>
            <person name="Guy L."/>
            <person name="Ettema T.J."/>
        </authorList>
    </citation>
    <scope>NUCLEOTIDE SEQUENCE</scope>
</reference>
<proteinExistence type="predicted"/>
<evidence type="ECO:0000313" key="1">
    <source>
        <dbReference type="EMBL" id="KKO08744.1"/>
    </source>
</evidence>
<name>A0A0F9YV91_9ZZZZ</name>
<comment type="caution">
    <text evidence="1">The sequence shown here is derived from an EMBL/GenBank/DDBJ whole genome shotgun (WGS) entry which is preliminary data.</text>
</comment>
<gene>
    <name evidence="1" type="ORF">LCGC14_0046840</name>
</gene>
<dbReference type="EMBL" id="LAZR01000009">
    <property type="protein sequence ID" value="KKO08744.1"/>
    <property type="molecule type" value="Genomic_DNA"/>
</dbReference>
<dbReference type="AlphaFoldDB" id="A0A0F9YV91"/>
<protein>
    <submittedName>
        <fullName evidence="1">Uncharacterized protein</fullName>
    </submittedName>
</protein>
<organism evidence="1">
    <name type="scientific">marine sediment metagenome</name>
    <dbReference type="NCBI Taxonomy" id="412755"/>
    <lineage>
        <taxon>unclassified sequences</taxon>
        <taxon>metagenomes</taxon>
        <taxon>ecological metagenomes</taxon>
    </lineage>
</organism>
<sequence length="53" mass="5764">MPPLWPLLGRPYGSFPIPPVNAPVEFPIPVGMIGDASRIYCPVPGLSKMETRT</sequence>
<accession>A0A0F9YV91</accession>